<sequence>MTNLYTYSTELLLLLFLIITFLQSAYDKLADWKGNLSWLKSHFAETPLKNMVPLLLGTVLVTELVAGVLCAIGWYLLCFQGESGTALTGAIVACLALLMLLFGQRMAKDYDGARTIAIYFVPAIFLVFLLQG</sequence>
<accession>A0A430K753</accession>
<organism evidence="2 3">
    <name type="scientific">Arenibacter aquaticus</name>
    <dbReference type="NCBI Taxonomy" id="2489054"/>
    <lineage>
        <taxon>Bacteria</taxon>
        <taxon>Pseudomonadati</taxon>
        <taxon>Bacteroidota</taxon>
        <taxon>Flavobacteriia</taxon>
        <taxon>Flavobacteriales</taxon>
        <taxon>Flavobacteriaceae</taxon>
        <taxon>Arenibacter</taxon>
    </lineage>
</organism>
<proteinExistence type="predicted"/>
<comment type="caution">
    <text evidence="2">The sequence shown here is derived from an EMBL/GenBank/DDBJ whole genome shotgun (WGS) entry which is preliminary data.</text>
</comment>
<reference evidence="2 3" key="1">
    <citation type="submission" date="2018-11" db="EMBL/GenBank/DDBJ databases">
        <title>Arenibacter aquaticus sp.nov., a marine bacterium isolated from surface seawater in the South China Sea.</title>
        <authorList>
            <person name="Guo J."/>
            <person name="Sun J."/>
        </authorList>
    </citation>
    <scope>NUCLEOTIDE SEQUENCE [LARGE SCALE GENOMIC DNA]</scope>
    <source>
        <strain evidence="2 3">GUO666</strain>
    </source>
</reference>
<keyword evidence="1" id="KW-0472">Membrane</keyword>
<keyword evidence="3" id="KW-1185">Reference proteome</keyword>
<name>A0A430K753_9FLAO</name>
<evidence type="ECO:0000313" key="3">
    <source>
        <dbReference type="Proteomes" id="UP000267585"/>
    </source>
</evidence>
<feature type="transmembrane region" description="Helical" evidence="1">
    <location>
        <begin position="112"/>
        <end position="130"/>
    </location>
</feature>
<keyword evidence="1" id="KW-0812">Transmembrane</keyword>
<evidence type="ECO:0000256" key="1">
    <source>
        <dbReference type="SAM" id="Phobius"/>
    </source>
</evidence>
<dbReference type="AlphaFoldDB" id="A0A430K753"/>
<evidence type="ECO:0000313" key="2">
    <source>
        <dbReference type="EMBL" id="RTE54888.1"/>
    </source>
</evidence>
<protein>
    <submittedName>
        <fullName evidence="2">DoxX family protein</fullName>
    </submittedName>
</protein>
<gene>
    <name evidence="2" type="ORF">EHW67_06915</name>
</gene>
<keyword evidence="1" id="KW-1133">Transmembrane helix</keyword>
<feature type="transmembrane region" description="Helical" evidence="1">
    <location>
        <begin position="51"/>
        <end position="77"/>
    </location>
</feature>
<dbReference type="RefSeq" id="WP_126161620.1">
    <property type="nucleotide sequence ID" value="NZ_RQPJ01000002.1"/>
</dbReference>
<dbReference type="Proteomes" id="UP000267585">
    <property type="component" value="Unassembled WGS sequence"/>
</dbReference>
<dbReference type="OrthoDB" id="957977at2"/>
<dbReference type="EMBL" id="RQPJ01000002">
    <property type="protein sequence ID" value="RTE54888.1"/>
    <property type="molecule type" value="Genomic_DNA"/>
</dbReference>
<feature type="transmembrane region" description="Helical" evidence="1">
    <location>
        <begin position="84"/>
        <end position="106"/>
    </location>
</feature>